<accession>A0AAD3D1K4</accession>
<sequence length="569" mass="62878">MNFSSLMIALFLSRTSAFTSTHRSLASNVRSMATQSQLLSTTSDIETEASKRRYVIIQKNKQSMNFRNGSPLVFSGSVEKTIQLGVDDDTKIPMGSLVGIVVSNENSSSNNKKRFGGRGKGKGQQKTIVDYKHFVVDEDNSVADIYTSNGESLSTTSNIADIMQAISNGKLIGYGFYNPVSMYRAFIFCHETNNKALFKEINNILKTSTESDRVKTEKVIEMVMESKIEDAVRARLFLNLPSDKTDSYRLINGEGDGLSGMAVDILGGKVAVIMASASWVEIYKETIMKVMRKVLDSHPVYSESKIDIVWRNTPMRLKQDGYEFPEESEEDTELELDSTPVILTENNIKYYTYPYDVSSQKTGFYCDQRENRYNLALKCKGKDVLDLCCYNGGFALNAMIHGGANSCIGVDSSQDAVDAANENAKLNNIDQQKINFVRNDIADYMKAAADEGKEFDVIILDPPKLAPTVNALERASRKYHSLNRDAMKIINSEEGGLLLTCTCSGAMTQKNGGQYFLETVKKAALAAGRRITLLNSSGAAPCHVQCPASFPANAYLTAALFYVSPEEEQ</sequence>
<dbReference type="AlphaFoldDB" id="A0AAD3D1K4"/>
<dbReference type="GO" id="GO:0032259">
    <property type="term" value="P:methylation"/>
    <property type="evidence" value="ECO:0007669"/>
    <property type="project" value="UniProtKB-KW"/>
</dbReference>
<comment type="caution">
    <text evidence="2">The sequence shown here is derived from an EMBL/GenBank/DDBJ whole genome shotgun (WGS) entry which is preliminary data.</text>
</comment>
<evidence type="ECO:0000256" key="1">
    <source>
        <dbReference type="SAM" id="SignalP"/>
    </source>
</evidence>
<dbReference type="SUPFAM" id="SSF53335">
    <property type="entry name" value="S-adenosyl-L-methionine-dependent methyltransferases"/>
    <property type="match status" value="1"/>
</dbReference>
<gene>
    <name evidence="2" type="ORF">CTEN210_10910</name>
</gene>
<dbReference type="Gene3D" id="3.40.50.150">
    <property type="entry name" value="Vaccinia Virus protein VP39"/>
    <property type="match status" value="1"/>
</dbReference>
<evidence type="ECO:0008006" key="4">
    <source>
        <dbReference type="Google" id="ProtNLM"/>
    </source>
</evidence>
<proteinExistence type="predicted"/>
<dbReference type="Gene3D" id="3.30.750.80">
    <property type="entry name" value="RNA methyltransferase domain (HRMD) like"/>
    <property type="match status" value="1"/>
</dbReference>
<dbReference type="GO" id="GO:0008168">
    <property type="term" value="F:methyltransferase activity"/>
    <property type="evidence" value="ECO:0007669"/>
    <property type="project" value="UniProtKB-KW"/>
</dbReference>
<dbReference type="CDD" id="cd02440">
    <property type="entry name" value="AdoMet_MTases"/>
    <property type="match status" value="1"/>
</dbReference>
<dbReference type="Proteomes" id="UP001054902">
    <property type="component" value="Unassembled WGS sequence"/>
</dbReference>
<organism evidence="2 3">
    <name type="scientific">Chaetoceros tenuissimus</name>
    <dbReference type="NCBI Taxonomy" id="426638"/>
    <lineage>
        <taxon>Eukaryota</taxon>
        <taxon>Sar</taxon>
        <taxon>Stramenopiles</taxon>
        <taxon>Ochrophyta</taxon>
        <taxon>Bacillariophyta</taxon>
        <taxon>Coscinodiscophyceae</taxon>
        <taxon>Chaetocerotophycidae</taxon>
        <taxon>Chaetocerotales</taxon>
        <taxon>Chaetocerotaceae</taxon>
        <taxon>Chaetoceros</taxon>
    </lineage>
</organism>
<reference evidence="2 3" key="1">
    <citation type="journal article" date="2021" name="Sci. Rep.">
        <title>The genome of the diatom Chaetoceros tenuissimus carries an ancient integrated fragment of an extant virus.</title>
        <authorList>
            <person name="Hongo Y."/>
            <person name="Kimura K."/>
            <person name="Takaki Y."/>
            <person name="Yoshida Y."/>
            <person name="Baba S."/>
            <person name="Kobayashi G."/>
            <person name="Nagasaki K."/>
            <person name="Hano T."/>
            <person name="Tomaru Y."/>
        </authorList>
    </citation>
    <scope>NUCLEOTIDE SEQUENCE [LARGE SCALE GENOMIC DNA]</scope>
    <source>
        <strain evidence="2 3">NIES-3715</strain>
    </source>
</reference>
<dbReference type="PANTHER" id="PTHR42873">
    <property type="entry name" value="RIBOSOMAL RNA LARGE SUBUNIT METHYLTRANSFERASE"/>
    <property type="match status" value="1"/>
</dbReference>
<evidence type="ECO:0000313" key="3">
    <source>
        <dbReference type="Proteomes" id="UP001054902"/>
    </source>
</evidence>
<dbReference type="CDD" id="cd11572">
    <property type="entry name" value="RlmI_M_like"/>
    <property type="match status" value="1"/>
</dbReference>
<dbReference type="InterPro" id="IPR029063">
    <property type="entry name" value="SAM-dependent_MTases_sf"/>
</dbReference>
<feature type="signal peptide" evidence="1">
    <location>
        <begin position="1"/>
        <end position="17"/>
    </location>
</feature>
<keyword evidence="3" id="KW-1185">Reference proteome</keyword>
<dbReference type="Pfam" id="PF03602">
    <property type="entry name" value="Cons_hypoth95"/>
    <property type="match status" value="1"/>
</dbReference>
<keyword evidence="1" id="KW-0732">Signal</keyword>
<protein>
    <recommendedName>
        <fullName evidence="4">PUA domain-containing protein</fullName>
    </recommendedName>
</protein>
<dbReference type="PANTHER" id="PTHR42873:SF1">
    <property type="entry name" value="S-ADENOSYLMETHIONINE-DEPENDENT METHYLTRANSFERASE DOMAIN-CONTAINING PROTEIN"/>
    <property type="match status" value="1"/>
</dbReference>
<evidence type="ECO:0000313" key="2">
    <source>
        <dbReference type="EMBL" id="GFH54434.1"/>
    </source>
</evidence>
<feature type="chain" id="PRO_5042091618" description="PUA domain-containing protein" evidence="1">
    <location>
        <begin position="18"/>
        <end position="569"/>
    </location>
</feature>
<dbReference type="EMBL" id="BLLK01000047">
    <property type="protein sequence ID" value="GFH54434.1"/>
    <property type="molecule type" value="Genomic_DNA"/>
</dbReference>
<name>A0AAD3D1K4_9STRA</name>